<dbReference type="AlphaFoldDB" id="A0A543KJM8"/>
<protein>
    <submittedName>
        <fullName evidence="1">Capsular polysaccharide synthesis protein</fullName>
    </submittedName>
</protein>
<comment type="caution">
    <text evidence="1">The sequence shown here is derived from an EMBL/GenBank/DDBJ whole genome shotgun (WGS) entry which is preliminary data.</text>
</comment>
<dbReference type="EMBL" id="VFPU01000001">
    <property type="protein sequence ID" value="TQM95283.1"/>
    <property type="molecule type" value="Genomic_DNA"/>
</dbReference>
<evidence type="ECO:0000313" key="2">
    <source>
        <dbReference type="Proteomes" id="UP000315133"/>
    </source>
</evidence>
<organism evidence="1 2">
    <name type="scientific">Ornithinimicrobium humiphilum</name>
    <dbReference type="NCBI Taxonomy" id="125288"/>
    <lineage>
        <taxon>Bacteria</taxon>
        <taxon>Bacillati</taxon>
        <taxon>Actinomycetota</taxon>
        <taxon>Actinomycetes</taxon>
        <taxon>Micrococcales</taxon>
        <taxon>Ornithinimicrobiaceae</taxon>
        <taxon>Ornithinimicrobium</taxon>
    </lineage>
</organism>
<dbReference type="SUPFAM" id="SSF53448">
    <property type="entry name" value="Nucleotide-diphospho-sugar transferases"/>
    <property type="match status" value="1"/>
</dbReference>
<name>A0A543KJM8_9MICO</name>
<reference evidence="1 2" key="1">
    <citation type="submission" date="2019-06" db="EMBL/GenBank/DDBJ databases">
        <title>Sequencing the genomes of 1000 actinobacteria strains.</title>
        <authorList>
            <person name="Klenk H.-P."/>
        </authorList>
    </citation>
    <scope>NUCLEOTIDE SEQUENCE [LARGE SCALE GENOMIC DNA]</scope>
    <source>
        <strain evidence="1 2">DSM 12362</strain>
    </source>
</reference>
<accession>A0A543KJM8</accession>
<dbReference type="Gene3D" id="3.90.550.20">
    <property type="match status" value="1"/>
</dbReference>
<dbReference type="RefSeq" id="WP_170233475.1">
    <property type="nucleotide sequence ID" value="NZ_BAAAIL010000003.1"/>
</dbReference>
<dbReference type="Pfam" id="PF04488">
    <property type="entry name" value="Gly_transf_sug"/>
    <property type="match status" value="1"/>
</dbReference>
<evidence type="ECO:0000313" key="1">
    <source>
        <dbReference type="EMBL" id="TQM95283.1"/>
    </source>
</evidence>
<keyword evidence="2" id="KW-1185">Reference proteome</keyword>
<dbReference type="InterPro" id="IPR029044">
    <property type="entry name" value="Nucleotide-diphossugar_trans"/>
</dbReference>
<dbReference type="InterPro" id="IPR007577">
    <property type="entry name" value="GlycoTrfase_DXD_sugar-bd_CS"/>
</dbReference>
<sequence>MQSAAWIKTRVGRTADWLQDSGPVIAAHAAGARLAARISPSTYWPGRYPHTFLERQPPADARTDGDVPDVIWCCWTGDNPLTPARKAGLESIRALHPDIPVRLVTPANLHEVVLPEHPLHPAYEFLSLNHRSDYLRAYLLYHHGGAYTDIKTLRTSWAPAFARLRGRPDAWVLATALTDPKWAGNPPGRLGSHVRRYYQTILSGGTLMARAGNPLLAEWLREIDRRLDYGLPALQECPGDTWGEDPRYCFEWMDLQGNILQPLCLKYQDHLVIDATLAWDEETPYR</sequence>
<proteinExistence type="predicted"/>
<dbReference type="Proteomes" id="UP000315133">
    <property type="component" value="Unassembled WGS sequence"/>
</dbReference>
<gene>
    <name evidence="1" type="ORF">FB476_0122</name>
</gene>